<evidence type="ECO:0000313" key="1">
    <source>
        <dbReference type="EMBL" id="VEL24484.1"/>
    </source>
</evidence>
<gene>
    <name evidence="1" type="ORF">PXEA_LOCUS17924</name>
</gene>
<dbReference type="EMBL" id="CAAALY010067980">
    <property type="protein sequence ID" value="VEL24484.1"/>
    <property type="molecule type" value="Genomic_DNA"/>
</dbReference>
<evidence type="ECO:0000313" key="2">
    <source>
        <dbReference type="Proteomes" id="UP000784294"/>
    </source>
</evidence>
<comment type="caution">
    <text evidence="1">The sequence shown here is derived from an EMBL/GenBank/DDBJ whole genome shotgun (WGS) entry which is preliminary data.</text>
</comment>
<keyword evidence="2" id="KW-1185">Reference proteome</keyword>
<proteinExistence type="predicted"/>
<sequence>MHTSTAAAPTTYLGHSYPIAGSNDFSGHSYLKTPNSGSSGQQEPYQVGCPLVTHRSNPQPYVHIPIKSNRPQHHSIATGQPSFYLRHDGPSCVYSPKLSKTTYSTSEFPVTGSIMPSETQRSVSFEGDLPPPVQAISTSNQSGIWKSRANGDFSGRLIEGYLDADASQDTDVDRSACTELSQVSQSFSRRSQAYSLMTDYENGANIDASRTLVATSLAIAKQPQKLRHRKRAETTAMASELSSSTALTLAQSPFLLEERDKTAVEEEALGGICRSIEYRRSTEPAVSSLEFGEFSYS</sequence>
<accession>A0A3S5A0L9</accession>
<protein>
    <submittedName>
        <fullName evidence="1">Uncharacterized protein</fullName>
    </submittedName>
</protein>
<dbReference type="Proteomes" id="UP000784294">
    <property type="component" value="Unassembled WGS sequence"/>
</dbReference>
<dbReference type="AlphaFoldDB" id="A0A3S5A0L9"/>
<organism evidence="1 2">
    <name type="scientific">Protopolystoma xenopodis</name>
    <dbReference type="NCBI Taxonomy" id="117903"/>
    <lineage>
        <taxon>Eukaryota</taxon>
        <taxon>Metazoa</taxon>
        <taxon>Spiralia</taxon>
        <taxon>Lophotrochozoa</taxon>
        <taxon>Platyhelminthes</taxon>
        <taxon>Monogenea</taxon>
        <taxon>Polyopisthocotylea</taxon>
        <taxon>Polystomatidea</taxon>
        <taxon>Polystomatidae</taxon>
        <taxon>Protopolystoma</taxon>
    </lineage>
</organism>
<reference evidence="1" key="1">
    <citation type="submission" date="2018-11" db="EMBL/GenBank/DDBJ databases">
        <authorList>
            <consortium name="Pathogen Informatics"/>
        </authorList>
    </citation>
    <scope>NUCLEOTIDE SEQUENCE</scope>
</reference>
<name>A0A3S5A0L9_9PLAT</name>